<comment type="caution">
    <text evidence="2">The sequence shown here is derived from an EMBL/GenBank/DDBJ whole genome shotgun (WGS) entry which is preliminary data.</text>
</comment>
<proteinExistence type="predicted"/>
<protein>
    <submittedName>
        <fullName evidence="2">Uncharacterized protein</fullName>
    </submittedName>
</protein>
<accession>A0A644ZKG9</accession>
<evidence type="ECO:0000313" key="2">
    <source>
        <dbReference type="EMBL" id="MPM40828.1"/>
    </source>
</evidence>
<feature type="region of interest" description="Disordered" evidence="1">
    <location>
        <begin position="159"/>
        <end position="182"/>
    </location>
</feature>
<feature type="compositionally biased region" description="Basic residues" evidence="1">
    <location>
        <begin position="159"/>
        <end position="170"/>
    </location>
</feature>
<evidence type="ECO:0000256" key="1">
    <source>
        <dbReference type="SAM" id="MobiDB-lite"/>
    </source>
</evidence>
<sequence length="182" mass="20551">MLAVVAQHDFNVAVDRDDPGVEIGGEADAVQIEQRRPQIDFLVAGRHPVDLIDGGAFRMKHTFAVSPIRPERQHIFELGIQRINRKFLVGVTRHLLNRGTFAHHIDHRRVGQNLAAAHRQAFAANVELQLLVFVKRHPRAAGADVAEAAEIIGRVFARGRRRHQRQRHNARPSPTPSPFHNR</sequence>
<gene>
    <name evidence="2" type="ORF">SDC9_87476</name>
</gene>
<organism evidence="2">
    <name type="scientific">bioreactor metagenome</name>
    <dbReference type="NCBI Taxonomy" id="1076179"/>
    <lineage>
        <taxon>unclassified sequences</taxon>
        <taxon>metagenomes</taxon>
        <taxon>ecological metagenomes</taxon>
    </lineage>
</organism>
<feature type="compositionally biased region" description="Pro residues" evidence="1">
    <location>
        <begin position="173"/>
        <end position="182"/>
    </location>
</feature>
<dbReference type="AlphaFoldDB" id="A0A644ZKG9"/>
<reference evidence="2" key="1">
    <citation type="submission" date="2019-08" db="EMBL/GenBank/DDBJ databases">
        <authorList>
            <person name="Kucharzyk K."/>
            <person name="Murdoch R.W."/>
            <person name="Higgins S."/>
            <person name="Loffler F."/>
        </authorList>
    </citation>
    <scope>NUCLEOTIDE SEQUENCE</scope>
</reference>
<dbReference type="EMBL" id="VSSQ01009139">
    <property type="protein sequence ID" value="MPM40828.1"/>
    <property type="molecule type" value="Genomic_DNA"/>
</dbReference>
<name>A0A644ZKG9_9ZZZZ</name>